<dbReference type="EMBL" id="GGEC01088076">
    <property type="protein sequence ID" value="MBX68560.1"/>
    <property type="molecule type" value="Transcribed_RNA"/>
</dbReference>
<protein>
    <submittedName>
        <fullName evidence="1">Myosin heavy chain family protein</fullName>
    </submittedName>
</protein>
<proteinExistence type="predicted"/>
<name>A0A2P2QNG5_RHIMU</name>
<dbReference type="AlphaFoldDB" id="A0A2P2QNG5"/>
<organism evidence="1">
    <name type="scientific">Rhizophora mucronata</name>
    <name type="common">Asiatic mangrove</name>
    <dbReference type="NCBI Taxonomy" id="61149"/>
    <lineage>
        <taxon>Eukaryota</taxon>
        <taxon>Viridiplantae</taxon>
        <taxon>Streptophyta</taxon>
        <taxon>Embryophyta</taxon>
        <taxon>Tracheophyta</taxon>
        <taxon>Spermatophyta</taxon>
        <taxon>Magnoliopsida</taxon>
        <taxon>eudicotyledons</taxon>
        <taxon>Gunneridae</taxon>
        <taxon>Pentapetalae</taxon>
        <taxon>rosids</taxon>
        <taxon>fabids</taxon>
        <taxon>Malpighiales</taxon>
        <taxon>Rhizophoraceae</taxon>
        <taxon>Rhizophora</taxon>
    </lineage>
</organism>
<accession>A0A2P2QNG5</accession>
<sequence length="39" mass="4304">MQANKIGVKENRLTSNIIALATPYYGPNREGGRRRASLS</sequence>
<evidence type="ECO:0000313" key="1">
    <source>
        <dbReference type="EMBL" id="MBX68560.1"/>
    </source>
</evidence>
<reference evidence="1" key="1">
    <citation type="submission" date="2018-02" db="EMBL/GenBank/DDBJ databases">
        <title>Rhizophora mucronata_Transcriptome.</title>
        <authorList>
            <person name="Meera S.P."/>
            <person name="Sreeshan A."/>
            <person name="Augustine A."/>
        </authorList>
    </citation>
    <scope>NUCLEOTIDE SEQUENCE</scope>
    <source>
        <tissue evidence="1">Leaf</tissue>
    </source>
</reference>